<dbReference type="Proteomes" id="UP000019681">
    <property type="component" value="Unassembled WGS sequence"/>
</dbReference>
<dbReference type="EMBL" id="AZQP01000053">
    <property type="protein sequence ID" value="EYE87486.1"/>
    <property type="molecule type" value="Genomic_DNA"/>
</dbReference>
<dbReference type="InterPro" id="IPR006119">
    <property type="entry name" value="Resolv_N"/>
</dbReference>
<dbReference type="PROSITE" id="PS51736">
    <property type="entry name" value="RECOMBINASES_3"/>
    <property type="match status" value="1"/>
</dbReference>
<feature type="domain" description="Recombinase" evidence="2">
    <location>
        <begin position="174"/>
        <end position="299"/>
    </location>
</feature>
<dbReference type="SMART" id="SM00857">
    <property type="entry name" value="Resolvase"/>
    <property type="match status" value="1"/>
</dbReference>
<dbReference type="CDD" id="cd00338">
    <property type="entry name" value="Ser_Recombinase"/>
    <property type="match status" value="1"/>
</dbReference>
<dbReference type="InterPro" id="IPR025827">
    <property type="entry name" value="Zn_ribbon_recom_dom"/>
</dbReference>
<dbReference type="Gene3D" id="3.90.1750.20">
    <property type="entry name" value="Putative Large Serine Recombinase, Chain B, Domain 2"/>
    <property type="match status" value="1"/>
</dbReference>
<dbReference type="Pfam" id="PF07508">
    <property type="entry name" value="Recombinase"/>
    <property type="match status" value="1"/>
</dbReference>
<dbReference type="GO" id="GO:0003677">
    <property type="term" value="F:DNA binding"/>
    <property type="evidence" value="ECO:0007669"/>
    <property type="project" value="InterPro"/>
</dbReference>
<name>A0A017RSC1_9CLOT</name>
<dbReference type="InterPro" id="IPR011109">
    <property type="entry name" value="DNA_bind_recombinase_dom"/>
</dbReference>
<evidence type="ECO:0000259" key="1">
    <source>
        <dbReference type="PROSITE" id="PS51736"/>
    </source>
</evidence>
<protein>
    <submittedName>
        <fullName evidence="3">Serine recombinase</fullName>
    </submittedName>
</protein>
<comment type="caution">
    <text evidence="3">The sequence shown here is derived from an EMBL/GenBank/DDBJ whole genome shotgun (WGS) entry which is preliminary data.</text>
</comment>
<dbReference type="AlphaFoldDB" id="A0A017RSC1"/>
<dbReference type="GO" id="GO:0000150">
    <property type="term" value="F:DNA strand exchange activity"/>
    <property type="evidence" value="ECO:0007669"/>
    <property type="project" value="InterPro"/>
</dbReference>
<dbReference type="OrthoDB" id="9804620at2"/>
<evidence type="ECO:0000313" key="4">
    <source>
        <dbReference type="Proteomes" id="UP000019681"/>
    </source>
</evidence>
<dbReference type="Pfam" id="PF13408">
    <property type="entry name" value="Zn_ribbon_recom"/>
    <property type="match status" value="1"/>
</dbReference>
<reference evidence="3 4" key="1">
    <citation type="journal article" date="2014" name="Genome Announc.">
        <title>Draft Genome Sequence of Fervidicella metallireducens Strain AeBT, an Iron-Reducing Thermoanaerobe from the Great Artesian Basin.</title>
        <authorList>
            <person name="Patel B.K."/>
        </authorList>
    </citation>
    <scope>NUCLEOTIDE SEQUENCE [LARGE SCALE GENOMIC DNA]</scope>
    <source>
        <strain evidence="3 4">AeB</strain>
    </source>
</reference>
<gene>
    <name evidence="3" type="ORF">Q428_12990</name>
</gene>
<dbReference type="PANTHER" id="PTHR30461:SF23">
    <property type="entry name" value="DNA RECOMBINASE-RELATED"/>
    <property type="match status" value="1"/>
</dbReference>
<proteinExistence type="predicted"/>
<dbReference type="InterPro" id="IPR050639">
    <property type="entry name" value="SSR_resolvase"/>
</dbReference>
<dbReference type="Gene3D" id="3.40.50.1390">
    <property type="entry name" value="Resolvase, N-terminal catalytic domain"/>
    <property type="match status" value="1"/>
</dbReference>
<dbReference type="RefSeq" id="WP_084478348.1">
    <property type="nucleotide sequence ID" value="NZ_AZQP01000053.1"/>
</dbReference>
<dbReference type="InterPro" id="IPR036162">
    <property type="entry name" value="Resolvase-like_N_sf"/>
</dbReference>
<dbReference type="STRING" id="1403537.Q428_12990"/>
<accession>A0A017RSC1</accession>
<dbReference type="InterPro" id="IPR038109">
    <property type="entry name" value="DNA_bind_recomb_sf"/>
</dbReference>
<feature type="domain" description="Resolvase/invertase-type recombinase catalytic" evidence="1">
    <location>
        <begin position="18"/>
        <end position="165"/>
    </location>
</feature>
<evidence type="ECO:0000313" key="3">
    <source>
        <dbReference type="EMBL" id="EYE87486.1"/>
    </source>
</evidence>
<sequence length="429" mass="49268">MRVRIIEPVKKKENKKKRVCAYARVSTGSDAQGESLENQIQYYENLISNNPDYEYAGVFADRGITGTTDNRPEFQRMLNLAKEGKIDLIITKSISRFARNTAIMLQVVRELKDIGVEIIFEKENIRTLSGDGELMLTVLSSFAQEESKNISDNLKWRVKKKFERGELIINTTRFLGYDKDEYGDLVINPKEAEIVKRIFEDYLKGKGTFTIAKELNEDKVPTVAGGRWQESTILNILKNEKYKGDAILQKYYTPDHLRKVSVRNEGVIDSYYIEDNHSPIVSREMWEQVQIEIARRAKAKGNKAGDTKKYTNRYPLTGMLFCSKCGSTLRRRTWNSKLNCRKIVWQCSNYIKNGKDACSGTSIDDEVISRLNIEEPIIVREEVKDGKKYYTYTCKSKQKQSGRADTAAEKENGSLLQGINRPIRTVIKL</sequence>
<dbReference type="SUPFAM" id="SSF53041">
    <property type="entry name" value="Resolvase-like"/>
    <property type="match status" value="1"/>
</dbReference>
<dbReference type="PROSITE" id="PS51737">
    <property type="entry name" value="RECOMBINASE_DNA_BIND"/>
    <property type="match status" value="1"/>
</dbReference>
<dbReference type="PANTHER" id="PTHR30461">
    <property type="entry name" value="DNA-INVERTASE FROM LAMBDOID PROPHAGE"/>
    <property type="match status" value="1"/>
</dbReference>
<evidence type="ECO:0000259" key="2">
    <source>
        <dbReference type="PROSITE" id="PS51737"/>
    </source>
</evidence>
<dbReference type="Pfam" id="PF00239">
    <property type="entry name" value="Resolvase"/>
    <property type="match status" value="1"/>
</dbReference>
<keyword evidence="4" id="KW-1185">Reference proteome</keyword>
<organism evidence="3 4">
    <name type="scientific">Fervidicella metallireducens AeB</name>
    <dbReference type="NCBI Taxonomy" id="1403537"/>
    <lineage>
        <taxon>Bacteria</taxon>
        <taxon>Bacillati</taxon>
        <taxon>Bacillota</taxon>
        <taxon>Clostridia</taxon>
        <taxon>Eubacteriales</taxon>
        <taxon>Clostridiaceae</taxon>
        <taxon>Fervidicella</taxon>
    </lineage>
</organism>